<dbReference type="AlphaFoldDB" id="A0A0A9G0N7"/>
<accession>A0A0A9G0N7</accession>
<proteinExistence type="predicted"/>
<dbReference type="EMBL" id="GBRH01183698">
    <property type="protein sequence ID" value="JAE14198.1"/>
    <property type="molecule type" value="Transcribed_RNA"/>
</dbReference>
<reference evidence="1" key="1">
    <citation type="submission" date="2014-09" db="EMBL/GenBank/DDBJ databases">
        <authorList>
            <person name="Magalhaes I.L.F."/>
            <person name="Oliveira U."/>
            <person name="Santos F.R."/>
            <person name="Vidigal T.H.D.A."/>
            <person name="Brescovit A.D."/>
            <person name="Santos A.J."/>
        </authorList>
    </citation>
    <scope>NUCLEOTIDE SEQUENCE</scope>
    <source>
        <tissue evidence="1">Shoot tissue taken approximately 20 cm above the soil surface</tissue>
    </source>
</reference>
<protein>
    <submittedName>
        <fullName evidence="1">Uncharacterized protein</fullName>
    </submittedName>
</protein>
<evidence type="ECO:0000313" key="1">
    <source>
        <dbReference type="EMBL" id="JAE14198.1"/>
    </source>
</evidence>
<organism evidence="1">
    <name type="scientific">Arundo donax</name>
    <name type="common">Giant reed</name>
    <name type="synonym">Donax arundinaceus</name>
    <dbReference type="NCBI Taxonomy" id="35708"/>
    <lineage>
        <taxon>Eukaryota</taxon>
        <taxon>Viridiplantae</taxon>
        <taxon>Streptophyta</taxon>
        <taxon>Embryophyta</taxon>
        <taxon>Tracheophyta</taxon>
        <taxon>Spermatophyta</taxon>
        <taxon>Magnoliopsida</taxon>
        <taxon>Liliopsida</taxon>
        <taxon>Poales</taxon>
        <taxon>Poaceae</taxon>
        <taxon>PACMAD clade</taxon>
        <taxon>Arundinoideae</taxon>
        <taxon>Arundineae</taxon>
        <taxon>Arundo</taxon>
    </lineage>
</organism>
<sequence length="39" mass="4416">MSTFKHVTSSLIQILQKRLIVGCSSTDLMHARAYKSNHI</sequence>
<reference evidence="1" key="2">
    <citation type="journal article" date="2015" name="Data Brief">
        <title>Shoot transcriptome of the giant reed, Arundo donax.</title>
        <authorList>
            <person name="Barrero R.A."/>
            <person name="Guerrero F.D."/>
            <person name="Moolhuijzen P."/>
            <person name="Goolsby J.A."/>
            <person name="Tidwell J."/>
            <person name="Bellgard S.E."/>
            <person name="Bellgard M.I."/>
        </authorList>
    </citation>
    <scope>NUCLEOTIDE SEQUENCE</scope>
    <source>
        <tissue evidence="1">Shoot tissue taken approximately 20 cm above the soil surface</tissue>
    </source>
</reference>
<name>A0A0A9G0N7_ARUDO</name>